<dbReference type="RefSeq" id="WP_086994785.1">
    <property type="nucleotide sequence ID" value="NZ_FUHW01000011.1"/>
</dbReference>
<dbReference type="AlphaFoldDB" id="A0A1R4F4A8"/>
<dbReference type="Gene3D" id="2.60.120.10">
    <property type="entry name" value="Jelly Rolls"/>
    <property type="match status" value="1"/>
</dbReference>
<name>A0A1R4F4A8_9MICC</name>
<dbReference type="InterPro" id="IPR014710">
    <property type="entry name" value="RmlC-like_jellyroll"/>
</dbReference>
<keyword evidence="2" id="KW-1185">Reference proteome</keyword>
<dbReference type="EMBL" id="FUHW01000011">
    <property type="protein sequence ID" value="SJM50663.1"/>
    <property type="molecule type" value="Genomic_DNA"/>
</dbReference>
<reference evidence="1 2" key="1">
    <citation type="submission" date="2017-02" db="EMBL/GenBank/DDBJ databases">
        <authorList>
            <person name="Peterson S.W."/>
        </authorList>
    </citation>
    <scope>NUCLEOTIDE SEQUENCE [LARGE SCALE GENOMIC DNA]</scope>
    <source>
        <strain evidence="1 2">B Ar 00.02</strain>
    </source>
</reference>
<protein>
    <recommendedName>
        <fullName evidence="3">HutD-family protein</fullName>
    </recommendedName>
</protein>
<dbReference type="Pfam" id="PF05962">
    <property type="entry name" value="HutD"/>
    <property type="match status" value="1"/>
</dbReference>
<dbReference type="SUPFAM" id="SSF51182">
    <property type="entry name" value="RmlC-like cupins"/>
    <property type="match status" value="1"/>
</dbReference>
<dbReference type="InterPro" id="IPR010282">
    <property type="entry name" value="Uncharacterised_HutD/Ves"/>
</dbReference>
<evidence type="ECO:0000313" key="2">
    <source>
        <dbReference type="Proteomes" id="UP000195913"/>
    </source>
</evidence>
<evidence type="ECO:0000313" key="1">
    <source>
        <dbReference type="EMBL" id="SJM50663.1"/>
    </source>
</evidence>
<proteinExistence type="predicted"/>
<dbReference type="CDD" id="cd20293">
    <property type="entry name" value="cupin_HutD_N"/>
    <property type="match status" value="1"/>
</dbReference>
<accession>A0A1R4F4A8</accession>
<evidence type="ECO:0008006" key="3">
    <source>
        <dbReference type="Google" id="ProtNLM"/>
    </source>
</evidence>
<dbReference type="InterPro" id="IPR011051">
    <property type="entry name" value="RmlC_Cupin_sf"/>
</dbReference>
<sequence length="201" mass="21359">MNIPAPAHVIRFASLTPERWRNGGGTTVEIACSAAPPEPGAEAVASGPDWQWRISIADVAREGEFSAFPGCERILTVIDGEFMLLTVDGVEQGLQKYRPFRFDGGAQTGATLPEGPIRDLNLITGPSHRGHVVILELSKKRPHPVFGDQHAVFLQGNAAVSAGPEAEPLGLERLDTVIGNDTAPPEISGRGFLAVVSHDLA</sequence>
<gene>
    <name evidence="1" type="ORF">FM101_02155</name>
</gene>
<dbReference type="PANTHER" id="PTHR37943:SF1">
    <property type="entry name" value="PROTEIN VES"/>
    <property type="match status" value="1"/>
</dbReference>
<dbReference type="Proteomes" id="UP000195913">
    <property type="component" value="Unassembled WGS sequence"/>
</dbReference>
<dbReference type="PANTHER" id="PTHR37943">
    <property type="entry name" value="PROTEIN VES"/>
    <property type="match status" value="1"/>
</dbReference>
<organism evidence="1 2">
    <name type="scientific">Arthrobacter rhombi</name>
    <dbReference type="NCBI Taxonomy" id="71253"/>
    <lineage>
        <taxon>Bacteria</taxon>
        <taxon>Bacillati</taxon>
        <taxon>Actinomycetota</taxon>
        <taxon>Actinomycetes</taxon>
        <taxon>Micrococcales</taxon>
        <taxon>Micrococcaceae</taxon>
        <taxon>Arthrobacter</taxon>
    </lineage>
</organism>